<dbReference type="Gene3D" id="1.10.10.60">
    <property type="entry name" value="Homeodomain-like"/>
    <property type="match status" value="1"/>
</dbReference>
<evidence type="ECO:0000256" key="2">
    <source>
        <dbReference type="SAM" id="MobiDB-lite"/>
    </source>
</evidence>
<protein>
    <submittedName>
        <fullName evidence="3">Transposase</fullName>
    </submittedName>
</protein>
<dbReference type="SUPFAM" id="SSF46689">
    <property type="entry name" value="Homeodomain-like"/>
    <property type="match status" value="1"/>
</dbReference>
<evidence type="ECO:0000256" key="1">
    <source>
        <dbReference type="SAM" id="Coils"/>
    </source>
</evidence>
<gene>
    <name evidence="3" type="ORF">NCTC11564_00897</name>
</gene>
<reference evidence="3 4" key="1">
    <citation type="submission" date="2018-06" db="EMBL/GenBank/DDBJ databases">
        <authorList>
            <consortium name="Pathogen Informatics"/>
            <person name="Doyle S."/>
        </authorList>
    </citation>
    <scope>NUCLEOTIDE SEQUENCE [LARGE SCALE GENOMIC DNA]</scope>
    <source>
        <strain evidence="3 4">NCTC11564</strain>
    </source>
</reference>
<proteinExistence type="predicted"/>
<feature type="compositionally biased region" description="Low complexity" evidence="2">
    <location>
        <begin position="44"/>
        <end position="54"/>
    </location>
</feature>
<feature type="compositionally biased region" description="Low complexity" evidence="2">
    <location>
        <begin position="24"/>
        <end position="36"/>
    </location>
</feature>
<dbReference type="Pfam" id="PF01527">
    <property type="entry name" value="HTH_Tnp_1"/>
    <property type="match status" value="1"/>
</dbReference>
<dbReference type="AlphaFoldDB" id="A0A9X8T2N5"/>
<comment type="caution">
    <text evidence="3">The sequence shown here is derived from an EMBL/GenBank/DDBJ whole genome shotgun (WGS) entry which is preliminary data.</text>
</comment>
<sequence length="237" mass="26136">MTLATTSLLLLNQHSVLADEQPVEETVVQTSSVDSSVVDEKTEASTTATNSETSSETEEGEAAADETKEEASKADETSSKEQEPISAFAEKTESLPSQLSKNDLTKVQELHAKTEKGSGQVIAIIDDAFDPAHDVFKLDKQLQGQPMSTVKRYDEEFKQSLVNLYQTGKTQSELCKDYGVSASALAKWIKQYSQVKLEDNSVLTAKQIQELQKRNAQLEEENLILKKASAIFMQNLK</sequence>
<evidence type="ECO:0000313" key="3">
    <source>
        <dbReference type="EMBL" id="SUN63232.1"/>
    </source>
</evidence>
<dbReference type="InterPro" id="IPR009057">
    <property type="entry name" value="Homeodomain-like_sf"/>
</dbReference>
<name>A0A9X8T2N5_STREQ</name>
<dbReference type="GO" id="GO:0004803">
    <property type="term" value="F:transposase activity"/>
    <property type="evidence" value="ECO:0007669"/>
    <property type="project" value="InterPro"/>
</dbReference>
<feature type="compositionally biased region" description="Acidic residues" evidence="2">
    <location>
        <begin position="55"/>
        <end position="64"/>
    </location>
</feature>
<keyword evidence="1" id="KW-0175">Coiled coil</keyword>
<organism evidence="3 4">
    <name type="scientific">Streptococcus dysgalactiae subsp. equisimilis</name>
    <name type="common">Streptococcus equisimilis</name>
    <dbReference type="NCBI Taxonomy" id="119602"/>
    <lineage>
        <taxon>Bacteria</taxon>
        <taxon>Bacillati</taxon>
        <taxon>Bacillota</taxon>
        <taxon>Bacilli</taxon>
        <taxon>Lactobacillales</taxon>
        <taxon>Streptococcaceae</taxon>
        <taxon>Streptococcus</taxon>
    </lineage>
</organism>
<dbReference type="GO" id="GO:0006313">
    <property type="term" value="P:DNA transposition"/>
    <property type="evidence" value="ECO:0007669"/>
    <property type="project" value="InterPro"/>
</dbReference>
<feature type="region of interest" description="Disordered" evidence="2">
    <location>
        <begin position="11"/>
        <end position="100"/>
    </location>
</feature>
<accession>A0A9X8T2N5</accession>
<dbReference type="Proteomes" id="UP000254559">
    <property type="component" value="Unassembled WGS sequence"/>
</dbReference>
<dbReference type="GO" id="GO:0003677">
    <property type="term" value="F:DNA binding"/>
    <property type="evidence" value="ECO:0007669"/>
    <property type="project" value="InterPro"/>
</dbReference>
<dbReference type="InterPro" id="IPR002514">
    <property type="entry name" value="Transposase_8"/>
</dbReference>
<feature type="coiled-coil region" evidence="1">
    <location>
        <begin position="201"/>
        <end position="228"/>
    </location>
</feature>
<dbReference type="EMBL" id="UHFO01000001">
    <property type="protein sequence ID" value="SUN63232.1"/>
    <property type="molecule type" value="Genomic_DNA"/>
</dbReference>
<evidence type="ECO:0000313" key="4">
    <source>
        <dbReference type="Proteomes" id="UP000254559"/>
    </source>
</evidence>
<feature type="compositionally biased region" description="Basic and acidic residues" evidence="2">
    <location>
        <begin position="65"/>
        <end position="83"/>
    </location>
</feature>